<dbReference type="GO" id="GO:0006592">
    <property type="term" value="P:ornithine biosynthetic process"/>
    <property type="evidence" value="ECO:0007669"/>
    <property type="project" value="TreeGrafter"/>
</dbReference>
<dbReference type="AlphaFoldDB" id="A0A0W0WS34"/>
<comment type="subunit">
    <text evidence="2 8">Heterotetramer of two alpha and two beta chains.</text>
</comment>
<evidence type="ECO:0000256" key="6">
    <source>
        <dbReference type="ARBA" id="ARBA00022813"/>
    </source>
</evidence>
<proteinExistence type="inferred from homology"/>
<dbReference type="EC" id="2.3.1.35" evidence="8"/>
<feature type="site" description="Cleavage; by autolysis" evidence="8">
    <location>
        <begin position="187"/>
        <end position="188"/>
    </location>
</feature>
<keyword evidence="6 8" id="KW-0068">Autocatalytic cleavage</keyword>
<comment type="function">
    <text evidence="8">Catalyzes two activities which are involved in the cyclic version of arginine biosynthesis: the synthesis of N-acetylglutamate from glutamate and acetyl-CoA as the acetyl donor, and of ornithine by transacetylation between N(2)-acetylornithine and glutamate.</text>
</comment>
<feature type="binding site" evidence="8">
    <location>
        <position position="396"/>
    </location>
    <ligand>
        <name>substrate</name>
    </ligand>
</feature>
<comment type="catalytic activity">
    <reaction evidence="8">
        <text>L-glutamate + acetyl-CoA = N-acetyl-L-glutamate + CoA + H(+)</text>
        <dbReference type="Rhea" id="RHEA:24292"/>
        <dbReference type="ChEBI" id="CHEBI:15378"/>
        <dbReference type="ChEBI" id="CHEBI:29985"/>
        <dbReference type="ChEBI" id="CHEBI:44337"/>
        <dbReference type="ChEBI" id="CHEBI:57287"/>
        <dbReference type="ChEBI" id="CHEBI:57288"/>
        <dbReference type="EC" id="2.3.1.1"/>
    </reaction>
</comment>
<dbReference type="GO" id="GO:0006526">
    <property type="term" value="P:L-arginine biosynthetic process"/>
    <property type="evidence" value="ECO:0007669"/>
    <property type="project" value="UniProtKB-UniRule"/>
</dbReference>
<dbReference type="RefSeq" id="WP_058500415.1">
    <property type="nucleotide sequence ID" value="NZ_CAAAJA010000016.1"/>
</dbReference>
<dbReference type="PATRIC" id="fig|454.4.peg.21"/>
<dbReference type="OrthoDB" id="9804242at2"/>
<organism evidence="9 10">
    <name type="scientific">Legionella israelensis</name>
    <dbReference type="NCBI Taxonomy" id="454"/>
    <lineage>
        <taxon>Bacteria</taxon>
        <taxon>Pseudomonadati</taxon>
        <taxon>Pseudomonadota</taxon>
        <taxon>Gammaproteobacteria</taxon>
        <taxon>Legionellales</taxon>
        <taxon>Legionellaceae</taxon>
        <taxon>Legionella</taxon>
    </lineage>
</organism>
<dbReference type="Gene3D" id="3.10.20.340">
    <property type="entry name" value="ArgJ beta chain, C-terminal domain"/>
    <property type="match status" value="1"/>
</dbReference>
<keyword evidence="5 8" id="KW-0808">Transferase</keyword>
<feature type="binding site" evidence="8">
    <location>
        <position position="188"/>
    </location>
    <ligand>
        <name>substrate</name>
    </ligand>
</feature>
<feature type="active site" description="Nucleophile" evidence="8">
    <location>
        <position position="188"/>
    </location>
</feature>
<feature type="site" description="Involved in the stabilization of negative charge on the oxyanion by the formation of the oxyanion hole" evidence="8">
    <location>
        <position position="116"/>
    </location>
</feature>
<dbReference type="Proteomes" id="UP000054761">
    <property type="component" value="Unassembled WGS sequence"/>
</dbReference>
<evidence type="ECO:0000256" key="7">
    <source>
        <dbReference type="ARBA" id="ARBA00023315"/>
    </source>
</evidence>
<sequence length="401" mass="43058">MTIPGAGIFRTRLPNGFRAGGINCGVRRYRPDLGIIVSDKPCTVTGVFTQNACKAAPVNYCQSLLPATDIKAIITNSGQANAATGLSGVMHNQKMADAVAETLSCNSKQVLTASTGVIGEPLAIIKIVQGIPELLRSLTTIAEKFALSILTTDLVPKTVHKELMLSGGKITITGICKGSGMIHPNMATMLGYLLTDVQLTVKQSEATLKKACAKSFNMISVDGETSTNDCVFLMSNGMNGIQLINEEDEQQFYQAVEEIAVILAKSIARDGEGASKLIEVKVSGLEDETLAKKIARNLTTSPLIKTAIYGHSPNWGRILARLGNEGLSAELLQYCDISMQGVKLFSQGEMVSHLNLHELESNMKEDTIFIHIECSVGSHSATAWGCDLSEKYIKINAEYLS</sequence>
<evidence type="ECO:0000256" key="5">
    <source>
        <dbReference type="ARBA" id="ARBA00022679"/>
    </source>
</evidence>
<feature type="chain" id="PRO_5023426389" description="Arginine biosynthesis bifunctional protein ArgJ alpha chain" evidence="8">
    <location>
        <begin position="1"/>
        <end position="187"/>
    </location>
</feature>
<dbReference type="GO" id="GO:0004358">
    <property type="term" value="F:L-glutamate N-acetyltransferase activity, acting on acetyl-L-ornithine as donor"/>
    <property type="evidence" value="ECO:0007669"/>
    <property type="project" value="UniProtKB-UniRule"/>
</dbReference>
<keyword evidence="3 8" id="KW-0055">Arginine biosynthesis</keyword>
<dbReference type="NCBIfam" id="NF003802">
    <property type="entry name" value="PRK05388.1"/>
    <property type="match status" value="1"/>
</dbReference>
<dbReference type="InterPro" id="IPR016117">
    <property type="entry name" value="ArgJ-like_dom_sf"/>
</dbReference>
<dbReference type="InterPro" id="IPR042195">
    <property type="entry name" value="ArgJ_beta_C"/>
</dbReference>
<evidence type="ECO:0000256" key="4">
    <source>
        <dbReference type="ARBA" id="ARBA00022605"/>
    </source>
</evidence>
<feature type="chain" id="PRO_5023426390" description="Arginine biosynthesis bifunctional protein ArgJ beta chain" evidence="8">
    <location>
        <begin position="188"/>
        <end position="401"/>
    </location>
</feature>
<feature type="binding site" evidence="8">
    <location>
        <position position="272"/>
    </location>
    <ligand>
        <name>substrate</name>
    </ligand>
</feature>
<dbReference type="PANTHER" id="PTHR23100:SF0">
    <property type="entry name" value="ARGININE BIOSYNTHESIS BIFUNCTIONAL PROTEIN ARGJ, MITOCHONDRIAL"/>
    <property type="match status" value="1"/>
</dbReference>
<evidence type="ECO:0000256" key="1">
    <source>
        <dbReference type="ARBA" id="ARBA00006774"/>
    </source>
</evidence>
<dbReference type="EC" id="2.3.1.1" evidence="8"/>
<evidence type="ECO:0000256" key="2">
    <source>
        <dbReference type="ARBA" id="ARBA00011475"/>
    </source>
</evidence>
<dbReference type="GO" id="GO:0004042">
    <property type="term" value="F:L-glutamate N-acetyltransferase activity"/>
    <property type="evidence" value="ECO:0007669"/>
    <property type="project" value="UniProtKB-UniRule"/>
</dbReference>
<dbReference type="EMBL" id="LNYH01000002">
    <property type="protein sequence ID" value="KTD35128.1"/>
    <property type="molecule type" value="Genomic_DNA"/>
</dbReference>
<dbReference type="Pfam" id="PF01960">
    <property type="entry name" value="ArgJ"/>
    <property type="match status" value="1"/>
</dbReference>
<evidence type="ECO:0000313" key="9">
    <source>
        <dbReference type="EMBL" id="KTD35128.1"/>
    </source>
</evidence>
<evidence type="ECO:0000256" key="8">
    <source>
        <dbReference type="HAMAP-Rule" id="MF_01106"/>
    </source>
</evidence>
<feature type="binding site" evidence="8">
    <location>
        <position position="151"/>
    </location>
    <ligand>
        <name>substrate</name>
    </ligand>
</feature>
<keyword evidence="10" id="KW-1185">Reference proteome</keyword>
<keyword evidence="8" id="KW-0963">Cytoplasm</keyword>
<dbReference type="Gene3D" id="3.60.70.12">
    <property type="entry name" value="L-amino peptidase D-ALA esterase/amidase"/>
    <property type="match status" value="1"/>
</dbReference>
<evidence type="ECO:0000256" key="3">
    <source>
        <dbReference type="ARBA" id="ARBA00022571"/>
    </source>
</evidence>
<evidence type="ECO:0000313" key="10">
    <source>
        <dbReference type="Proteomes" id="UP000054761"/>
    </source>
</evidence>
<dbReference type="SUPFAM" id="SSF56266">
    <property type="entry name" value="DmpA/ArgJ-like"/>
    <property type="match status" value="1"/>
</dbReference>
<dbReference type="HAMAP" id="MF_01106">
    <property type="entry name" value="ArgJ"/>
    <property type="match status" value="1"/>
</dbReference>
<accession>A0A0W0WS34</accession>
<dbReference type="PANTHER" id="PTHR23100">
    <property type="entry name" value="ARGININE BIOSYNTHESIS BIFUNCTIONAL PROTEIN ARGJ"/>
    <property type="match status" value="1"/>
</dbReference>
<dbReference type="InterPro" id="IPR002813">
    <property type="entry name" value="Arg_biosynth_ArgJ"/>
</dbReference>
<protein>
    <recommendedName>
        <fullName evidence="8">Arginine biosynthesis bifunctional protein ArgJ</fullName>
    </recommendedName>
    <domain>
        <recommendedName>
            <fullName evidence="8">Glutamate N-acetyltransferase</fullName>
            <ecNumber evidence="8">2.3.1.35</ecNumber>
        </recommendedName>
        <alternativeName>
            <fullName evidence="8">Ornithine acetyltransferase</fullName>
            <shortName evidence="8">OATase</shortName>
        </alternativeName>
        <alternativeName>
            <fullName evidence="8">Ornithine transacetylase</fullName>
        </alternativeName>
    </domain>
    <domain>
        <recommendedName>
            <fullName evidence="8">Amino-acid acetyltransferase</fullName>
            <ecNumber evidence="8">2.3.1.1</ecNumber>
        </recommendedName>
        <alternativeName>
            <fullName evidence="8">N-acetylglutamate synthase</fullName>
            <shortName evidence="8">AGSase</shortName>
        </alternativeName>
    </domain>
    <component>
        <recommendedName>
            <fullName evidence="8">Arginine biosynthesis bifunctional protein ArgJ alpha chain</fullName>
        </recommendedName>
    </component>
    <component>
        <recommendedName>
            <fullName evidence="8">Arginine biosynthesis bifunctional protein ArgJ beta chain</fullName>
        </recommendedName>
    </component>
</protein>
<keyword evidence="4 8" id="KW-0028">Amino-acid biosynthesis</keyword>
<comment type="pathway">
    <text evidence="8">Amino-acid biosynthesis; L-arginine biosynthesis; N(2)-acetyl-L-ornithine from L-glutamate: step 1/4.</text>
</comment>
<dbReference type="GO" id="GO:0005737">
    <property type="term" value="C:cytoplasm"/>
    <property type="evidence" value="ECO:0007669"/>
    <property type="project" value="UniProtKB-SubCell"/>
</dbReference>
<dbReference type="FunFam" id="3.60.70.12:FF:000001">
    <property type="entry name" value="Arginine biosynthesis bifunctional protein ArgJ, chloroplastic"/>
    <property type="match status" value="1"/>
</dbReference>
<keyword evidence="8" id="KW-0511">Multifunctional enzyme</keyword>
<dbReference type="CDD" id="cd02152">
    <property type="entry name" value="OAT"/>
    <property type="match status" value="1"/>
</dbReference>
<feature type="binding site" evidence="8">
    <location>
        <position position="401"/>
    </location>
    <ligand>
        <name>substrate</name>
    </ligand>
</feature>
<comment type="similarity">
    <text evidence="1 8">Belongs to the ArgJ family.</text>
</comment>
<gene>
    <name evidence="8 9" type="primary">argJ</name>
    <name evidence="9" type="ORF">Lisr_0020</name>
</gene>
<comment type="pathway">
    <text evidence="8">Amino-acid biosynthesis; L-arginine biosynthesis; L-ornithine and N-acetyl-L-glutamate from L-glutamate and N(2)-acetyl-L-ornithine (cyclic): step 1/1.</text>
</comment>
<comment type="subcellular location">
    <subcellularLocation>
        <location evidence="8">Cytoplasm</location>
    </subcellularLocation>
</comment>
<dbReference type="UniPathway" id="UPA00068">
    <property type="reaction ID" value="UER00106"/>
</dbReference>
<reference evidence="9 10" key="1">
    <citation type="submission" date="2015-11" db="EMBL/GenBank/DDBJ databases">
        <title>Genomic analysis of 38 Legionella species identifies large and diverse effector repertoires.</title>
        <authorList>
            <person name="Burstein D."/>
            <person name="Amaro F."/>
            <person name="Zusman T."/>
            <person name="Lifshitz Z."/>
            <person name="Cohen O."/>
            <person name="Gilbert J.A."/>
            <person name="Pupko T."/>
            <person name="Shuman H.A."/>
            <person name="Segal G."/>
        </authorList>
    </citation>
    <scope>NUCLEOTIDE SEQUENCE [LARGE SCALE GENOMIC DNA]</scope>
    <source>
        <strain evidence="9 10">Bercovier 4</strain>
    </source>
</reference>
<comment type="catalytic activity">
    <reaction evidence="8">
        <text>N(2)-acetyl-L-ornithine + L-glutamate = N-acetyl-L-glutamate + L-ornithine</text>
        <dbReference type="Rhea" id="RHEA:15349"/>
        <dbReference type="ChEBI" id="CHEBI:29985"/>
        <dbReference type="ChEBI" id="CHEBI:44337"/>
        <dbReference type="ChEBI" id="CHEBI:46911"/>
        <dbReference type="ChEBI" id="CHEBI:57805"/>
        <dbReference type="EC" id="2.3.1.35"/>
    </reaction>
</comment>
<feature type="binding site" evidence="8">
    <location>
        <position position="177"/>
    </location>
    <ligand>
        <name>substrate</name>
    </ligand>
</feature>
<dbReference type="STRING" id="454.Lisr_0020"/>
<feature type="site" description="Involved in the stabilization of negative charge on the oxyanion by the formation of the oxyanion hole" evidence="8">
    <location>
        <position position="115"/>
    </location>
</feature>
<keyword evidence="7 8" id="KW-0012">Acyltransferase</keyword>
<name>A0A0W0WS34_9GAMM</name>
<comment type="caution">
    <text evidence="9">The sequence shown here is derived from an EMBL/GenBank/DDBJ whole genome shotgun (WGS) entry which is preliminary data.</text>
</comment>
<dbReference type="NCBIfam" id="TIGR00120">
    <property type="entry name" value="ArgJ"/>
    <property type="match status" value="1"/>
</dbReference>